<dbReference type="SUPFAM" id="SSF48452">
    <property type="entry name" value="TPR-like"/>
    <property type="match status" value="1"/>
</dbReference>
<reference evidence="3" key="1">
    <citation type="journal article" date="2019" name="Int. J. Syst. Evol. Microbiol.">
        <title>The Global Catalogue of Microorganisms (GCM) 10K type strain sequencing project: providing services to taxonomists for standard genome sequencing and annotation.</title>
        <authorList>
            <consortium name="The Broad Institute Genomics Platform"/>
            <consortium name="The Broad Institute Genome Sequencing Center for Infectious Disease"/>
            <person name="Wu L."/>
            <person name="Ma J."/>
        </authorList>
    </citation>
    <scope>NUCLEOTIDE SEQUENCE [LARGE SCALE GENOMIC DNA]</scope>
    <source>
        <strain evidence="3">NBRC 103166</strain>
    </source>
</reference>
<organism evidence="2 3">
    <name type="scientific">Psychromonas marina</name>
    <dbReference type="NCBI Taxonomy" id="88364"/>
    <lineage>
        <taxon>Bacteria</taxon>
        <taxon>Pseudomonadati</taxon>
        <taxon>Pseudomonadota</taxon>
        <taxon>Gammaproteobacteria</taxon>
        <taxon>Alteromonadales</taxon>
        <taxon>Psychromonadaceae</taxon>
        <taxon>Psychromonas</taxon>
    </lineage>
</organism>
<feature type="signal peptide" evidence="1">
    <location>
        <begin position="1"/>
        <end position="29"/>
    </location>
</feature>
<proteinExistence type="predicted"/>
<evidence type="ECO:0000256" key="1">
    <source>
        <dbReference type="SAM" id="SignalP"/>
    </source>
</evidence>
<dbReference type="Proteomes" id="UP001157353">
    <property type="component" value="Unassembled WGS sequence"/>
</dbReference>
<dbReference type="Gene3D" id="1.25.40.10">
    <property type="entry name" value="Tetratricopeptide repeat domain"/>
    <property type="match status" value="1"/>
</dbReference>
<sequence length="338" mass="37915">MNPRLPAFASGLLTSAFVLMLSMSLPLGAEELQTQENNVNVTPESMAFVAQNSNESIENRVQALNFISQHPNQNSLVAAARGLKDENAMIREAAIGAVAPYPLAHRYRMVSPLLAAEESSVRSAAIIHLLKDFEQLQMGQQANVRAQADELITQLIDDQSYTQQLLLADIYRWTFRYQSAQAIYENLLTYDQKSVALFLSFSHNYYAQGKNQETLDILEKGIQFDNEDATLHYAKALALVRLQQKEVAAESMKIATELAPDNAYYWYLNGVLQEPLEIEQSIKSFEKAYLISGSPENLYAMCDIYIRNAHQNTEQCITALAEIAPQEVVDGLRQQQGQ</sequence>
<keyword evidence="1" id="KW-0732">Signal</keyword>
<dbReference type="RefSeq" id="WP_284204287.1">
    <property type="nucleotide sequence ID" value="NZ_BSPQ01000010.1"/>
</dbReference>
<name>A0ABQ6E143_9GAMM</name>
<dbReference type="EMBL" id="BSPQ01000010">
    <property type="protein sequence ID" value="GLS91162.1"/>
    <property type="molecule type" value="Genomic_DNA"/>
</dbReference>
<dbReference type="InterPro" id="IPR011990">
    <property type="entry name" value="TPR-like_helical_dom_sf"/>
</dbReference>
<protein>
    <recommendedName>
        <fullName evidence="4">Tetratricopeptide repeat protein</fullName>
    </recommendedName>
</protein>
<accession>A0ABQ6E143</accession>
<comment type="caution">
    <text evidence="2">The sequence shown here is derived from an EMBL/GenBank/DDBJ whole genome shotgun (WGS) entry which is preliminary data.</text>
</comment>
<evidence type="ECO:0008006" key="4">
    <source>
        <dbReference type="Google" id="ProtNLM"/>
    </source>
</evidence>
<feature type="chain" id="PRO_5047519429" description="Tetratricopeptide repeat protein" evidence="1">
    <location>
        <begin position="30"/>
        <end position="338"/>
    </location>
</feature>
<evidence type="ECO:0000313" key="3">
    <source>
        <dbReference type="Proteomes" id="UP001157353"/>
    </source>
</evidence>
<evidence type="ECO:0000313" key="2">
    <source>
        <dbReference type="EMBL" id="GLS91162.1"/>
    </source>
</evidence>
<keyword evidence="3" id="KW-1185">Reference proteome</keyword>
<gene>
    <name evidence="2" type="ORF">GCM10007916_22310</name>
</gene>